<comment type="caution">
    <text evidence="2">The sequence shown here is derived from an EMBL/GenBank/DDBJ whole genome shotgun (WGS) entry which is preliminary data.</text>
</comment>
<accession>A0ABX3CRU9</accession>
<evidence type="ECO:0000313" key="2">
    <source>
        <dbReference type="EMBL" id="OHX48204.1"/>
    </source>
</evidence>
<gene>
    <name evidence="2" type="ORF">BB776_04745</name>
</gene>
<dbReference type="SUPFAM" id="SSF55073">
    <property type="entry name" value="Nucleotide cyclase"/>
    <property type="match status" value="1"/>
</dbReference>
<evidence type="ECO:0000313" key="3">
    <source>
        <dbReference type="Proteomes" id="UP000242153"/>
    </source>
</evidence>
<sequence>MIPLKRAAWPYFFQNIDQQKRLEGKLTDFAYSDDLTGLPNRRKMTEIAVSLKQQGKKFSFFYINLDNLKFINASIITARVTKWSSVLPKGCRHWRTAAAILPSRRGRVYRGPRIGTG</sequence>
<dbReference type="Proteomes" id="UP000242153">
    <property type="component" value="Unassembled WGS sequence"/>
</dbReference>
<proteinExistence type="predicted"/>
<dbReference type="Gene3D" id="3.30.70.270">
    <property type="match status" value="1"/>
</dbReference>
<dbReference type="InterPro" id="IPR029787">
    <property type="entry name" value="Nucleotide_cyclase"/>
</dbReference>
<dbReference type="InterPro" id="IPR043128">
    <property type="entry name" value="Rev_trsase/Diguanyl_cyclase"/>
</dbReference>
<feature type="domain" description="GGDEF" evidence="1">
    <location>
        <begin position="30"/>
        <end position="73"/>
    </location>
</feature>
<dbReference type="Pfam" id="PF00990">
    <property type="entry name" value="GGDEF"/>
    <property type="match status" value="1"/>
</dbReference>
<evidence type="ECO:0000259" key="1">
    <source>
        <dbReference type="Pfam" id="PF00990"/>
    </source>
</evidence>
<keyword evidence="3" id="KW-1185">Reference proteome</keyword>
<protein>
    <recommendedName>
        <fullName evidence="1">GGDEF domain-containing protein</fullName>
    </recommendedName>
</protein>
<name>A0ABX3CRU9_9BACL</name>
<dbReference type="EMBL" id="MBQG01000142">
    <property type="protein sequence ID" value="OHX48204.1"/>
    <property type="molecule type" value="Genomic_DNA"/>
</dbReference>
<dbReference type="InterPro" id="IPR000160">
    <property type="entry name" value="GGDEF_dom"/>
</dbReference>
<organism evidence="2 3">
    <name type="scientific">Planococcus salinarum</name>
    <dbReference type="NCBI Taxonomy" id="622695"/>
    <lineage>
        <taxon>Bacteria</taxon>
        <taxon>Bacillati</taxon>
        <taxon>Bacillota</taxon>
        <taxon>Bacilli</taxon>
        <taxon>Bacillales</taxon>
        <taxon>Caryophanaceae</taxon>
        <taxon>Planococcus</taxon>
    </lineage>
</organism>
<reference evidence="2" key="1">
    <citation type="submission" date="2016-07" db="EMBL/GenBank/DDBJ databases">
        <title>Draft genome Planococcus salivarum.</title>
        <authorList>
            <person name="See-Too W.S."/>
        </authorList>
    </citation>
    <scope>NUCLEOTIDE SEQUENCE [LARGE SCALE GENOMIC DNA]</scope>
    <source>
        <strain evidence="2">DSM 23820</strain>
    </source>
</reference>